<dbReference type="Proteomes" id="UP000594262">
    <property type="component" value="Unplaced"/>
</dbReference>
<sequence>MLKVYQRDITQGSFFQSLTVILTANNIESVLQDLKEAKICIGNDDFRELIEYKVEGFESFLPNGYLEDQELNVMTTNSLIIRASSCEVLLSKSHGPTRCDFCSKQRRALLKVNRKLPSITFYIIFVLTGGGGCCTVDSIYCYIQMTDN</sequence>
<evidence type="ECO:0000256" key="1">
    <source>
        <dbReference type="SAM" id="Phobius"/>
    </source>
</evidence>
<name>A0A7M5WSD4_9CNID</name>
<keyword evidence="3" id="KW-1185">Reference proteome</keyword>
<evidence type="ECO:0000313" key="3">
    <source>
        <dbReference type="Proteomes" id="UP000594262"/>
    </source>
</evidence>
<feature type="transmembrane region" description="Helical" evidence="1">
    <location>
        <begin position="119"/>
        <end position="145"/>
    </location>
</feature>
<keyword evidence="1" id="KW-1133">Transmembrane helix</keyword>
<proteinExistence type="predicted"/>
<reference evidence="2" key="1">
    <citation type="submission" date="2021-01" db="UniProtKB">
        <authorList>
            <consortium name="EnsemblMetazoa"/>
        </authorList>
    </citation>
    <scope>IDENTIFICATION</scope>
</reference>
<dbReference type="AlphaFoldDB" id="A0A7M5WSD4"/>
<accession>A0A7M5WSD4</accession>
<dbReference type="EnsemblMetazoa" id="CLYHEMT009789.1">
    <property type="protein sequence ID" value="CLYHEMP009789.1"/>
    <property type="gene ID" value="CLYHEMG009789"/>
</dbReference>
<organism evidence="2 3">
    <name type="scientific">Clytia hemisphaerica</name>
    <dbReference type="NCBI Taxonomy" id="252671"/>
    <lineage>
        <taxon>Eukaryota</taxon>
        <taxon>Metazoa</taxon>
        <taxon>Cnidaria</taxon>
        <taxon>Hydrozoa</taxon>
        <taxon>Hydroidolina</taxon>
        <taxon>Leptothecata</taxon>
        <taxon>Obeliida</taxon>
        <taxon>Clytiidae</taxon>
        <taxon>Clytia</taxon>
    </lineage>
</organism>
<protein>
    <submittedName>
        <fullName evidence="2">Uncharacterized protein</fullName>
    </submittedName>
</protein>
<keyword evidence="1" id="KW-0472">Membrane</keyword>
<keyword evidence="1" id="KW-0812">Transmembrane</keyword>
<evidence type="ECO:0000313" key="2">
    <source>
        <dbReference type="EnsemblMetazoa" id="CLYHEMP009789.1"/>
    </source>
</evidence>